<feature type="transmembrane region" description="Helical" evidence="1">
    <location>
        <begin position="101"/>
        <end position="118"/>
    </location>
</feature>
<keyword evidence="1" id="KW-1133">Transmembrane helix</keyword>
<keyword evidence="3" id="KW-1185">Reference proteome</keyword>
<dbReference type="RefSeq" id="WP_279299806.1">
    <property type="nucleotide sequence ID" value="NZ_JAOTIF010000033.1"/>
</dbReference>
<keyword evidence="1" id="KW-0472">Membrane</keyword>
<dbReference type="Proteomes" id="UP001155483">
    <property type="component" value="Unassembled WGS sequence"/>
</dbReference>
<dbReference type="AlphaFoldDB" id="A0A9X3BHH5"/>
<sequence>MNVIEQKRQVLPATNMSYHPVIRFIARVISVIFHPLFIPVYVSWFLIYIYQIFPAFTGWDKSLLLIRFLVMYALFPLATILLAKALGFVQTIFLRNQKDRIIPYIACGLYYFWMWYVLKNQPQIPTEVVMFSLAIFLASSIGLILNIYMKVSMHALAVGVAVAFMLLLGFTTYLNLGPYISITLLIGGLVCTSRLINSDHNPWEVYFGFAAGVLAQIIAYLFV</sequence>
<accession>A0A9X3BHH5</accession>
<proteinExistence type="predicted"/>
<feature type="transmembrane region" description="Helical" evidence="1">
    <location>
        <begin position="203"/>
        <end position="222"/>
    </location>
</feature>
<feature type="transmembrane region" description="Helical" evidence="1">
    <location>
        <begin position="155"/>
        <end position="173"/>
    </location>
</feature>
<organism evidence="2 3">
    <name type="scientific">Paraflavisolibacter caeni</name>
    <dbReference type="NCBI Taxonomy" id="2982496"/>
    <lineage>
        <taxon>Bacteria</taxon>
        <taxon>Pseudomonadati</taxon>
        <taxon>Bacteroidota</taxon>
        <taxon>Chitinophagia</taxon>
        <taxon>Chitinophagales</taxon>
        <taxon>Chitinophagaceae</taxon>
        <taxon>Paraflavisolibacter</taxon>
    </lineage>
</organism>
<evidence type="ECO:0008006" key="4">
    <source>
        <dbReference type="Google" id="ProtNLM"/>
    </source>
</evidence>
<feature type="transmembrane region" description="Helical" evidence="1">
    <location>
        <begin position="24"/>
        <end position="53"/>
    </location>
</feature>
<evidence type="ECO:0000313" key="2">
    <source>
        <dbReference type="EMBL" id="MCU7552369.1"/>
    </source>
</evidence>
<comment type="caution">
    <text evidence="2">The sequence shown here is derived from an EMBL/GenBank/DDBJ whole genome shotgun (WGS) entry which is preliminary data.</text>
</comment>
<feature type="transmembrane region" description="Helical" evidence="1">
    <location>
        <begin position="65"/>
        <end position="89"/>
    </location>
</feature>
<feature type="transmembrane region" description="Helical" evidence="1">
    <location>
        <begin position="130"/>
        <end position="148"/>
    </location>
</feature>
<reference evidence="2" key="1">
    <citation type="submission" date="2022-09" db="EMBL/GenBank/DDBJ databases">
        <authorList>
            <person name="Yuan C."/>
            <person name="Ke Z."/>
        </authorList>
    </citation>
    <scope>NUCLEOTIDE SEQUENCE</scope>
    <source>
        <strain evidence="2">LB-8</strain>
    </source>
</reference>
<reference evidence="2" key="2">
    <citation type="submission" date="2023-04" db="EMBL/GenBank/DDBJ databases">
        <title>Paracnuella aquatica gen. nov., sp. nov., a member of the family Chitinophagaceae isolated from a hot spring.</title>
        <authorList>
            <person name="Wang C."/>
        </authorList>
    </citation>
    <scope>NUCLEOTIDE SEQUENCE</scope>
    <source>
        <strain evidence="2">LB-8</strain>
    </source>
</reference>
<protein>
    <recommendedName>
        <fullName evidence="4">Phosphatase PAP2 family protein</fullName>
    </recommendedName>
</protein>
<gene>
    <name evidence="2" type="ORF">OCK74_24835</name>
</gene>
<feature type="transmembrane region" description="Helical" evidence="1">
    <location>
        <begin position="179"/>
        <end position="196"/>
    </location>
</feature>
<name>A0A9X3BHH5_9BACT</name>
<dbReference type="EMBL" id="JAOTIF010000033">
    <property type="protein sequence ID" value="MCU7552369.1"/>
    <property type="molecule type" value="Genomic_DNA"/>
</dbReference>
<evidence type="ECO:0000313" key="3">
    <source>
        <dbReference type="Proteomes" id="UP001155483"/>
    </source>
</evidence>
<evidence type="ECO:0000256" key="1">
    <source>
        <dbReference type="SAM" id="Phobius"/>
    </source>
</evidence>
<keyword evidence="1" id="KW-0812">Transmembrane</keyword>